<keyword evidence="3" id="KW-1185">Reference proteome</keyword>
<dbReference type="Pfam" id="PF04361">
    <property type="entry name" value="DUF494"/>
    <property type="match status" value="1"/>
</dbReference>
<reference evidence="2 3" key="1">
    <citation type="submission" date="2019-10" db="EMBL/GenBank/DDBJ databases">
        <title>Cardiobacteriales fam. a chemoheterotrophic member of the order Cardiobacteriales, and proposal of Cardiobacteriales fam. nov.</title>
        <authorList>
            <person name="Wang C."/>
        </authorList>
    </citation>
    <scope>NUCLEOTIDE SEQUENCE [LARGE SCALE GENOMIC DNA]</scope>
    <source>
        <strain evidence="2 3">ML27</strain>
    </source>
</reference>
<evidence type="ECO:0000313" key="3">
    <source>
        <dbReference type="Proteomes" id="UP000471298"/>
    </source>
</evidence>
<evidence type="ECO:0000256" key="1">
    <source>
        <dbReference type="HAMAP-Rule" id="MF_00598"/>
    </source>
</evidence>
<comment type="similarity">
    <text evidence="1">Belongs to the Smg family.</text>
</comment>
<dbReference type="RefSeq" id="WP_152810118.1">
    <property type="nucleotide sequence ID" value="NZ_WHNW01000004.1"/>
</dbReference>
<sequence>MQQDNYSILDTLLYLFDHIIYEQKGNASLNEMQQTLNEAGFTEKTINRALDWFVDLNDIQQNHHFLQLPSQQSIRWFSAAEKQKISVESRGFINKLTQMHVIDAPLRETIIAKLMTLDESKLLLEDVMWVALMSLYHRQDKVADREWLSHLLSDEISPAVFH</sequence>
<dbReference type="FunCoup" id="A0A6N7EW77">
    <property type="interactions" value="53"/>
</dbReference>
<name>A0A6N7EW77_9GAMM</name>
<dbReference type="PANTHER" id="PTHR38692">
    <property type="entry name" value="PROTEIN SMG"/>
    <property type="match status" value="1"/>
</dbReference>
<gene>
    <name evidence="1" type="primary">smg</name>
    <name evidence="2" type="ORF">GCU85_05330</name>
</gene>
<dbReference type="Proteomes" id="UP000471298">
    <property type="component" value="Unassembled WGS sequence"/>
</dbReference>
<comment type="caution">
    <text evidence="2">The sequence shown here is derived from an EMBL/GenBank/DDBJ whole genome shotgun (WGS) entry which is preliminary data.</text>
</comment>
<dbReference type="InterPro" id="IPR007456">
    <property type="entry name" value="Smg"/>
</dbReference>
<evidence type="ECO:0000313" key="2">
    <source>
        <dbReference type="EMBL" id="MPV86153.1"/>
    </source>
</evidence>
<protein>
    <recommendedName>
        <fullName evidence="1">Protein Smg homolog</fullName>
    </recommendedName>
</protein>
<dbReference type="EMBL" id="WHNW01000004">
    <property type="protein sequence ID" value="MPV86153.1"/>
    <property type="molecule type" value="Genomic_DNA"/>
</dbReference>
<dbReference type="AlphaFoldDB" id="A0A6N7EW77"/>
<dbReference type="HAMAP" id="MF_00598">
    <property type="entry name" value="Smg"/>
    <property type="match status" value="1"/>
</dbReference>
<accession>A0A6N7EW77</accession>
<dbReference type="InParanoid" id="A0A6N7EW77"/>
<organism evidence="2 3">
    <name type="scientific">Ostreibacterium oceani</name>
    <dbReference type="NCBI Taxonomy" id="2654998"/>
    <lineage>
        <taxon>Bacteria</taxon>
        <taxon>Pseudomonadati</taxon>
        <taxon>Pseudomonadota</taxon>
        <taxon>Gammaproteobacteria</taxon>
        <taxon>Cardiobacteriales</taxon>
        <taxon>Ostreibacteriaceae</taxon>
        <taxon>Ostreibacterium</taxon>
    </lineage>
</organism>
<proteinExistence type="inferred from homology"/>
<dbReference type="PANTHER" id="PTHR38692:SF1">
    <property type="entry name" value="PROTEIN SMG"/>
    <property type="match status" value="1"/>
</dbReference>